<dbReference type="Gene3D" id="1.10.12.10">
    <property type="entry name" value="Lyase 2-enoyl-coa Hydratase, Chain A, domain 2"/>
    <property type="match status" value="1"/>
</dbReference>
<protein>
    <submittedName>
        <fullName evidence="2">Enoyl-CoA hydratase</fullName>
    </submittedName>
</protein>
<comment type="caution">
    <text evidence="2">The sequence shown here is derived from an EMBL/GenBank/DDBJ whole genome shotgun (WGS) entry which is preliminary data.</text>
</comment>
<sequence>MTAKVLVERQGAVARIVLNAPEALNAIGPDMAREFSRVAAEVAEDPAVRCVIVTGAGPHFMAGGDIRCFAEWLELPPAERDAHLGALIADVSAAVNSLRTMAKPVIGAVRGAAAGFGFSLMCACDLVIASDTTNCKLAYCQIAASPDGGGSHTLPRLVGVRKAMEIALLDERIDAARALELGLVSKVVADAALEDEAMALAQRLAGQATGAFGRTKRLFNASLENDLATQLEAERKAFVAGAASQDFAEAVAAFLGRRKPEFRGN</sequence>
<evidence type="ECO:0000313" key="3">
    <source>
        <dbReference type="Proteomes" id="UP000634522"/>
    </source>
</evidence>
<gene>
    <name evidence="2" type="ORF">GPA27_02940</name>
</gene>
<name>A0ABX1NAM7_9RHOO</name>
<reference evidence="2 3" key="1">
    <citation type="submission" date="2019-12" db="EMBL/GenBank/DDBJ databases">
        <title>Comparative genomics gives insights into the taxonomy of the Azoarcus-Aromatoleum group and reveals separate origins of nif in the plant-associated Azoarcus and non-plant-associated Aromatoleum sub-groups.</title>
        <authorList>
            <person name="Lafos M."/>
            <person name="Maluk M."/>
            <person name="Batista M."/>
            <person name="Junghare M."/>
            <person name="Carmona M."/>
            <person name="Faoro H."/>
            <person name="Cruz L.M."/>
            <person name="Battistoni F."/>
            <person name="De Souza E."/>
            <person name="Pedrosa F."/>
            <person name="Chen W.-M."/>
            <person name="Poole P.S."/>
            <person name="Dixon R.A."/>
            <person name="James E.K."/>
        </authorList>
    </citation>
    <scope>NUCLEOTIDE SEQUENCE [LARGE SCALE GENOMIC DNA]</scope>
    <source>
        <strain evidence="2 3">T</strain>
    </source>
</reference>
<dbReference type="InterPro" id="IPR029045">
    <property type="entry name" value="ClpP/crotonase-like_dom_sf"/>
</dbReference>
<dbReference type="Pfam" id="PF00378">
    <property type="entry name" value="ECH_1"/>
    <property type="match status" value="1"/>
</dbReference>
<comment type="similarity">
    <text evidence="1">Belongs to the enoyl-CoA hydratase/isomerase family.</text>
</comment>
<keyword evidence="3" id="KW-1185">Reference proteome</keyword>
<dbReference type="Gene3D" id="3.90.226.10">
    <property type="entry name" value="2-enoyl-CoA Hydratase, Chain A, domain 1"/>
    <property type="match status" value="1"/>
</dbReference>
<dbReference type="RefSeq" id="WP_169137683.1">
    <property type="nucleotide sequence ID" value="NZ_WTVS01000004.1"/>
</dbReference>
<evidence type="ECO:0000256" key="1">
    <source>
        <dbReference type="ARBA" id="ARBA00005254"/>
    </source>
</evidence>
<dbReference type="CDD" id="cd06558">
    <property type="entry name" value="crotonase-like"/>
    <property type="match status" value="1"/>
</dbReference>
<dbReference type="InterPro" id="IPR014748">
    <property type="entry name" value="Enoyl-CoA_hydra_C"/>
</dbReference>
<dbReference type="PANTHER" id="PTHR43459:SF1">
    <property type="entry name" value="EG:BACN32G11.4 PROTEIN"/>
    <property type="match status" value="1"/>
</dbReference>
<proteinExistence type="inferred from homology"/>
<dbReference type="EMBL" id="WTVS01000004">
    <property type="protein sequence ID" value="NMF96351.1"/>
    <property type="molecule type" value="Genomic_DNA"/>
</dbReference>
<dbReference type="SUPFAM" id="SSF52096">
    <property type="entry name" value="ClpP/crotonase"/>
    <property type="match status" value="1"/>
</dbReference>
<dbReference type="Proteomes" id="UP000634522">
    <property type="component" value="Unassembled WGS sequence"/>
</dbReference>
<dbReference type="InterPro" id="IPR001753">
    <property type="entry name" value="Enoyl-CoA_hydra/iso"/>
</dbReference>
<evidence type="ECO:0000313" key="2">
    <source>
        <dbReference type="EMBL" id="NMF96351.1"/>
    </source>
</evidence>
<organism evidence="2 3">
    <name type="scientific">Aromatoleum toluolicum</name>
    <dbReference type="NCBI Taxonomy" id="90060"/>
    <lineage>
        <taxon>Bacteria</taxon>
        <taxon>Pseudomonadati</taxon>
        <taxon>Pseudomonadota</taxon>
        <taxon>Betaproteobacteria</taxon>
        <taxon>Rhodocyclales</taxon>
        <taxon>Rhodocyclaceae</taxon>
        <taxon>Aromatoleum</taxon>
    </lineage>
</organism>
<dbReference type="PANTHER" id="PTHR43459">
    <property type="entry name" value="ENOYL-COA HYDRATASE"/>
    <property type="match status" value="1"/>
</dbReference>
<accession>A0ABX1NAM7</accession>